<accession>A0A6C0ECV0</accession>
<keyword evidence="2" id="KW-0472">Membrane</keyword>
<keyword evidence="2" id="KW-0812">Transmembrane</keyword>
<keyword evidence="2" id="KW-1133">Transmembrane helix</keyword>
<feature type="compositionally biased region" description="Low complexity" evidence="1">
    <location>
        <begin position="70"/>
        <end position="107"/>
    </location>
</feature>
<reference evidence="3" key="1">
    <citation type="journal article" date="2020" name="Nature">
        <title>Giant virus diversity and host interactions through global metagenomics.</title>
        <authorList>
            <person name="Schulz F."/>
            <person name="Roux S."/>
            <person name="Paez-Espino D."/>
            <person name="Jungbluth S."/>
            <person name="Walsh D.A."/>
            <person name="Denef V.J."/>
            <person name="McMahon K.D."/>
            <person name="Konstantinidis K.T."/>
            <person name="Eloe-Fadrosh E.A."/>
            <person name="Kyrpides N.C."/>
            <person name="Woyke T."/>
        </authorList>
    </citation>
    <scope>NUCLEOTIDE SEQUENCE</scope>
    <source>
        <strain evidence="3">GVMAG-M-3300023179-150</strain>
    </source>
</reference>
<proteinExistence type="predicted"/>
<dbReference type="AlphaFoldDB" id="A0A6C0ECV0"/>
<dbReference type="EMBL" id="MN739758">
    <property type="protein sequence ID" value="QHT25195.1"/>
    <property type="molecule type" value="Genomic_DNA"/>
</dbReference>
<protein>
    <submittedName>
        <fullName evidence="3">Uncharacterized protein</fullName>
    </submittedName>
</protein>
<name>A0A6C0ECV0_9ZZZZ</name>
<feature type="region of interest" description="Disordered" evidence="1">
    <location>
        <begin position="65"/>
        <end position="107"/>
    </location>
</feature>
<feature type="transmembrane region" description="Helical" evidence="2">
    <location>
        <begin position="12"/>
        <end position="32"/>
    </location>
</feature>
<evidence type="ECO:0000256" key="1">
    <source>
        <dbReference type="SAM" id="MobiDB-lite"/>
    </source>
</evidence>
<evidence type="ECO:0000256" key="2">
    <source>
        <dbReference type="SAM" id="Phobius"/>
    </source>
</evidence>
<evidence type="ECO:0000313" key="3">
    <source>
        <dbReference type="EMBL" id="QHT25195.1"/>
    </source>
</evidence>
<sequence length="187" mass="21371">MYGLTYNMKFANMNLIFLIGLFGILLCIVMNCRSNSGGVLKMDKKVKIKTDLNKEVEYEIKNEKLQSPINTLNENTPNENTQNENTPNENTPNENTLNENTLNENTQNKLGYMTEKELEDYAPDGLKYCSDVHSYEKFDAPLFYNVPPASSELNGEICRNCKVGYCMGDVCGSEIYKKGFEMENYFL</sequence>
<organism evidence="3">
    <name type="scientific">viral metagenome</name>
    <dbReference type="NCBI Taxonomy" id="1070528"/>
    <lineage>
        <taxon>unclassified sequences</taxon>
        <taxon>metagenomes</taxon>
        <taxon>organismal metagenomes</taxon>
    </lineage>
</organism>